<comment type="caution">
    <text evidence="3">The sequence shown here is derived from an EMBL/GenBank/DDBJ whole genome shotgun (WGS) entry which is preliminary data.</text>
</comment>
<dbReference type="Proteomes" id="UP001596058">
    <property type="component" value="Unassembled WGS sequence"/>
</dbReference>
<reference evidence="4" key="1">
    <citation type="journal article" date="2019" name="Int. J. Syst. Evol. Microbiol.">
        <title>The Global Catalogue of Microorganisms (GCM) 10K type strain sequencing project: providing services to taxonomists for standard genome sequencing and annotation.</title>
        <authorList>
            <consortium name="The Broad Institute Genomics Platform"/>
            <consortium name="The Broad Institute Genome Sequencing Center for Infectious Disease"/>
            <person name="Wu L."/>
            <person name="Ma J."/>
        </authorList>
    </citation>
    <scope>NUCLEOTIDE SEQUENCE [LARGE SCALE GENOMIC DNA]</scope>
    <source>
        <strain evidence="4">CCUG 53903</strain>
    </source>
</reference>
<keyword evidence="4" id="KW-1185">Reference proteome</keyword>
<evidence type="ECO:0000256" key="2">
    <source>
        <dbReference type="SAM" id="Phobius"/>
    </source>
</evidence>
<evidence type="ECO:0000256" key="1">
    <source>
        <dbReference type="SAM" id="MobiDB-lite"/>
    </source>
</evidence>
<protein>
    <submittedName>
        <fullName evidence="3">AI-2E family transporter</fullName>
    </submittedName>
</protein>
<evidence type="ECO:0000313" key="3">
    <source>
        <dbReference type="EMBL" id="MFC5822571.1"/>
    </source>
</evidence>
<gene>
    <name evidence="3" type="ORF">ACFPZ3_01765</name>
</gene>
<keyword evidence="2" id="KW-0472">Membrane</keyword>
<organism evidence="3 4">
    <name type="scientific">Nonomuraea insulae</name>
    <dbReference type="NCBI Taxonomy" id="1616787"/>
    <lineage>
        <taxon>Bacteria</taxon>
        <taxon>Bacillati</taxon>
        <taxon>Actinomycetota</taxon>
        <taxon>Actinomycetes</taxon>
        <taxon>Streptosporangiales</taxon>
        <taxon>Streptosporangiaceae</taxon>
        <taxon>Nonomuraea</taxon>
    </lineage>
</organism>
<accession>A0ABW1CAB3</accession>
<feature type="compositionally biased region" description="Basic and acidic residues" evidence="1">
    <location>
        <begin position="17"/>
        <end position="32"/>
    </location>
</feature>
<dbReference type="RefSeq" id="WP_379512121.1">
    <property type="nucleotide sequence ID" value="NZ_JBHSPA010000004.1"/>
</dbReference>
<feature type="region of interest" description="Disordered" evidence="1">
    <location>
        <begin position="1"/>
        <end position="40"/>
    </location>
</feature>
<keyword evidence="2" id="KW-0812">Transmembrane</keyword>
<evidence type="ECO:0000313" key="4">
    <source>
        <dbReference type="Proteomes" id="UP001596058"/>
    </source>
</evidence>
<keyword evidence="2" id="KW-1133">Transmembrane helix</keyword>
<feature type="transmembrane region" description="Helical" evidence="2">
    <location>
        <begin position="62"/>
        <end position="82"/>
    </location>
</feature>
<sequence length="143" mass="14712">MSRDTPSSPPGGPGPGHGEHDAPPEAGRDARQDNPGQWAEATQAAKALPFGKPGRPFGTTPFAFGFTAALGVLTAWLLVQALTVTASMLLLIVVSLFLAVGLDPAVRWSQHQGLPRWAAISDGRCSAGCSASPGSWSARSSPP</sequence>
<proteinExistence type="predicted"/>
<name>A0ABW1CAB3_9ACTN</name>
<dbReference type="EMBL" id="JBHSPA010000004">
    <property type="protein sequence ID" value="MFC5822571.1"/>
    <property type="molecule type" value="Genomic_DNA"/>
</dbReference>
<feature type="transmembrane region" description="Helical" evidence="2">
    <location>
        <begin position="88"/>
        <end position="106"/>
    </location>
</feature>